<sequence length="146" mass="16307">MQKLAFCKGLGVCPHSIIIIISSPQQHSRRAAKYSRRSPHSISSSSSSTQQACREIFPAILESYETGKDCAARARKIRAEIGRTRQAKIRAHARPGGLPALLRTAPGHMHHQPTSTRHRHLIADRSSSPIRIQRSEAPRLASRHRR</sequence>
<dbReference type="InParanoid" id="A0A1Z5RFF3"/>
<evidence type="ECO:0000313" key="2">
    <source>
        <dbReference type="EMBL" id="OQU82503.1"/>
    </source>
</evidence>
<evidence type="ECO:0000313" key="3">
    <source>
        <dbReference type="Proteomes" id="UP000000768"/>
    </source>
</evidence>
<name>A0A1Z5RFF3_SORBI</name>
<evidence type="ECO:0000256" key="1">
    <source>
        <dbReference type="SAM" id="MobiDB-lite"/>
    </source>
</evidence>
<organism evidence="2 3">
    <name type="scientific">Sorghum bicolor</name>
    <name type="common">Sorghum</name>
    <name type="synonym">Sorghum vulgare</name>
    <dbReference type="NCBI Taxonomy" id="4558"/>
    <lineage>
        <taxon>Eukaryota</taxon>
        <taxon>Viridiplantae</taxon>
        <taxon>Streptophyta</taxon>
        <taxon>Embryophyta</taxon>
        <taxon>Tracheophyta</taxon>
        <taxon>Spermatophyta</taxon>
        <taxon>Magnoliopsida</taxon>
        <taxon>Liliopsida</taxon>
        <taxon>Poales</taxon>
        <taxon>Poaceae</taxon>
        <taxon>PACMAD clade</taxon>
        <taxon>Panicoideae</taxon>
        <taxon>Andropogonodae</taxon>
        <taxon>Andropogoneae</taxon>
        <taxon>Sorghinae</taxon>
        <taxon>Sorghum</taxon>
    </lineage>
</organism>
<keyword evidence="3" id="KW-1185">Reference proteome</keyword>
<gene>
    <name evidence="2" type="ORF">SORBI_3006G252532</name>
</gene>
<accession>A0A1Z5RFF3</accession>
<dbReference type="AlphaFoldDB" id="A0A1Z5RFF3"/>
<reference evidence="3" key="2">
    <citation type="journal article" date="2018" name="Plant J.">
        <title>The Sorghum bicolor reference genome: improved assembly, gene annotations, a transcriptome atlas, and signatures of genome organization.</title>
        <authorList>
            <person name="McCormick R.F."/>
            <person name="Truong S.K."/>
            <person name="Sreedasyam A."/>
            <person name="Jenkins J."/>
            <person name="Shu S."/>
            <person name="Sims D."/>
            <person name="Kennedy M."/>
            <person name="Amirebrahimi M."/>
            <person name="Weers B.D."/>
            <person name="McKinley B."/>
            <person name="Mattison A."/>
            <person name="Morishige D.T."/>
            <person name="Grimwood J."/>
            <person name="Schmutz J."/>
            <person name="Mullet J.E."/>
        </authorList>
    </citation>
    <scope>NUCLEOTIDE SEQUENCE [LARGE SCALE GENOMIC DNA]</scope>
    <source>
        <strain evidence="3">cv. BTx623</strain>
    </source>
</reference>
<dbReference type="EMBL" id="CM000765">
    <property type="protein sequence ID" value="OQU82503.1"/>
    <property type="molecule type" value="Genomic_DNA"/>
</dbReference>
<dbReference type="Gramene" id="OQU82503">
    <property type="protein sequence ID" value="OQU82503"/>
    <property type="gene ID" value="SORBI_3006G252532"/>
</dbReference>
<reference evidence="2 3" key="1">
    <citation type="journal article" date="2009" name="Nature">
        <title>The Sorghum bicolor genome and the diversification of grasses.</title>
        <authorList>
            <person name="Paterson A.H."/>
            <person name="Bowers J.E."/>
            <person name="Bruggmann R."/>
            <person name="Dubchak I."/>
            <person name="Grimwood J."/>
            <person name="Gundlach H."/>
            <person name="Haberer G."/>
            <person name="Hellsten U."/>
            <person name="Mitros T."/>
            <person name="Poliakov A."/>
            <person name="Schmutz J."/>
            <person name="Spannagl M."/>
            <person name="Tang H."/>
            <person name="Wang X."/>
            <person name="Wicker T."/>
            <person name="Bharti A.K."/>
            <person name="Chapman J."/>
            <person name="Feltus F.A."/>
            <person name="Gowik U."/>
            <person name="Grigoriev I.V."/>
            <person name="Lyons E."/>
            <person name="Maher C.A."/>
            <person name="Martis M."/>
            <person name="Narechania A."/>
            <person name="Otillar R.P."/>
            <person name="Penning B.W."/>
            <person name="Salamov A.A."/>
            <person name="Wang Y."/>
            <person name="Zhang L."/>
            <person name="Carpita N.C."/>
            <person name="Freeling M."/>
            <person name="Gingle A.R."/>
            <person name="Hash C.T."/>
            <person name="Keller B."/>
            <person name="Klein P."/>
            <person name="Kresovich S."/>
            <person name="McCann M.C."/>
            <person name="Ming R."/>
            <person name="Peterson D.G."/>
            <person name="Mehboob-ur-Rahman"/>
            <person name="Ware D."/>
            <person name="Westhoff P."/>
            <person name="Mayer K.F."/>
            <person name="Messing J."/>
            <person name="Rokhsar D.S."/>
        </authorList>
    </citation>
    <scope>NUCLEOTIDE SEQUENCE [LARGE SCALE GENOMIC DNA]</scope>
    <source>
        <strain evidence="3">cv. BTx623</strain>
    </source>
</reference>
<feature type="region of interest" description="Disordered" evidence="1">
    <location>
        <begin position="29"/>
        <end position="49"/>
    </location>
</feature>
<feature type="compositionally biased region" description="Basic residues" evidence="1">
    <location>
        <begin position="108"/>
        <end position="120"/>
    </location>
</feature>
<proteinExistence type="predicted"/>
<feature type="region of interest" description="Disordered" evidence="1">
    <location>
        <begin position="107"/>
        <end position="146"/>
    </location>
</feature>
<protein>
    <submittedName>
        <fullName evidence="2">Uncharacterized protein</fullName>
    </submittedName>
</protein>
<dbReference type="Proteomes" id="UP000000768">
    <property type="component" value="Chromosome 6"/>
</dbReference>
<feature type="compositionally biased region" description="Basic residues" evidence="1">
    <location>
        <begin position="29"/>
        <end position="39"/>
    </location>
</feature>